<protein>
    <submittedName>
        <fullName evidence="6">PIN domain-like protein</fullName>
    </submittedName>
</protein>
<dbReference type="SUPFAM" id="SSF88723">
    <property type="entry name" value="PIN domain-like"/>
    <property type="match status" value="1"/>
</dbReference>
<keyword evidence="2" id="KW-0378">Hydrolase</keyword>
<accession>A0A9P8ENT0</accession>
<feature type="compositionally biased region" description="Polar residues" evidence="3">
    <location>
        <begin position="983"/>
        <end position="992"/>
    </location>
</feature>
<dbReference type="GO" id="GO:0006281">
    <property type="term" value="P:DNA repair"/>
    <property type="evidence" value="ECO:0007669"/>
    <property type="project" value="UniProtKB-ARBA"/>
</dbReference>
<dbReference type="EMBL" id="JAHFXF010000188">
    <property type="protein sequence ID" value="KAG9693616.1"/>
    <property type="molecule type" value="Genomic_DNA"/>
</dbReference>
<evidence type="ECO:0000313" key="7">
    <source>
        <dbReference type="Proteomes" id="UP000779574"/>
    </source>
</evidence>
<feature type="compositionally biased region" description="Low complexity" evidence="3">
    <location>
        <begin position="1209"/>
        <end position="1221"/>
    </location>
</feature>
<dbReference type="Gene3D" id="1.10.150.20">
    <property type="entry name" value="5' to 3' exonuclease, C-terminal subdomain"/>
    <property type="match status" value="1"/>
</dbReference>
<dbReference type="SUPFAM" id="SSF47807">
    <property type="entry name" value="5' to 3' exonuclease, C-terminal subdomain"/>
    <property type="match status" value="1"/>
</dbReference>
<feature type="compositionally biased region" description="Basic and acidic residues" evidence="3">
    <location>
        <begin position="1037"/>
        <end position="1046"/>
    </location>
</feature>
<feature type="compositionally biased region" description="Low complexity" evidence="3">
    <location>
        <begin position="1127"/>
        <end position="1141"/>
    </location>
</feature>
<feature type="domain" description="XPG-I" evidence="4">
    <location>
        <begin position="653"/>
        <end position="730"/>
    </location>
</feature>
<dbReference type="Pfam" id="PF00867">
    <property type="entry name" value="XPG_I"/>
    <property type="match status" value="1"/>
</dbReference>
<dbReference type="Pfam" id="PF24864">
    <property type="entry name" value="DUF7730"/>
    <property type="match status" value="1"/>
</dbReference>
<gene>
    <name evidence="6" type="ORF">KCU76_g5854</name>
</gene>
<dbReference type="Proteomes" id="UP000779574">
    <property type="component" value="Unassembled WGS sequence"/>
</dbReference>
<evidence type="ECO:0000256" key="3">
    <source>
        <dbReference type="SAM" id="MobiDB-lite"/>
    </source>
</evidence>
<evidence type="ECO:0000259" key="5">
    <source>
        <dbReference type="SMART" id="SM00485"/>
    </source>
</evidence>
<dbReference type="OrthoDB" id="2959108at2759"/>
<evidence type="ECO:0000313" key="6">
    <source>
        <dbReference type="EMBL" id="KAG9693616.1"/>
    </source>
</evidence>
<evidence type="ECO:0000256" key="2">
    <source>
        <dbReference type="ARBA" id="ARBA00022801"/>
    </source>
</evidence>
<dbReference type="PRINTS" id="PR00853">
    <property type="entry name" value="XPGRADSUPER"/>
</dbReference>
<feature type="domain" description="XPG N-terminal" evidence="5">
    <location>
        <begin position="538"/>
        <end position="646"/>
    </location>
</feature>
<feature type="non-terminal residue" evidence="6">
    <location>
        <position position="1288"/>
    </location>
</feature>
<dbReference type="InterPro" id="IPR036279">
    <property type="entry name" value="5-3_exonuclease_C_sf"/>
</dbReference>
<dbReference type="Gene3D" id="3.40.50.1010">
    <property type="entry name" value="5'-nuclease"/>
    <property type="match status" value="2"/>
</dbReference>
<feature type="compositionally biased region" description="Basic residues" evidence="3">
    <location>
        <begin position="1026"/>
        <end position="1036"/>
    </location>
</feature>
<dbReference type="GO" id="GO:0017108">
    <property type="term" value="F:5'-flap endonuclease activity"/>
    <property type="evidence" value="ECO:0007669"/>
    <property type="project" value="TreeGrafter"/>
</dbReference>
<feature type="region of interest" description="Disordered" evidence="3">
    <location>
        <begin position="1202"/>
        <end position="1221"/>
    </location>
</feature>
<reference evidence="6" key="1">
    <citation type="journal article" date="2021" name="J Fungi (Basel)">
        <title>Virulence traits and population genomics of the black yeast Aureobasidium melanogenum.</title>
        <authorList>
            <person name="Cernosa A."/>
            <person name="Sun X."/>
            <person name="Gostincar C."/>
            <person name="Fang C."/>
            <person name="Gunde-Cimerman N."/>
            <person name="Song Z."/>
        </authorList>
    </citation>
    <scope>NUCLEOTIDE SEQUENCE</scope>
    <source>
        <strain evidence="6">EXF-9911</strain>
    </source>
</reference>
<dbReference type="InterPro" id="IPR006084">
    <property type="entry name" value="XPG/Rad2"/>
</dbReference>
<reference evidence="6" key="2">
    <citation type="submission" date="2021-08" db="EMBL/GenBank/DDBJ databases">
        <authorList>
            <person name="Gostincar C."/>
            <person name="Sun X."/>
            <person name="Song Z."/>
            <person name="Gunde-Cimerman N."/>
        </authorList>
    </citation>
    <scope>NUCLEOTIDE SEQUENCE</scope>
    <source>
        <strain evidence="6">EXF-9911</strain>
    </source>
</reference>
<dbReference type="SMART" id="SM00485">
    <property type="entry name" value="XPGN"/>
    <property type="match status" value="1"/>
</dbReference>
<organism evidence="6 7">
    <name type="scientific">Aureobasidium melanogenum</name>
    <name type="common">Aureobasidium pullulans var. melanogenum</name>
    <dbReference type="NCBI Taxonomy" id="46634"/>
    <lineage>
        <taxon>Eukaryota</taxon>
        <taxon>Fungi</taxon>
        <taxon>Dikarya</taxon>
        <taxon>Ascomycota</taxon>
        <taxon>Pezizomycotina</taxon>
        <taxon>Dothideomycetes</taxon>
        <taxon>Dothideomycetidae</taxon>
        <taxon>Dothideales</taxon>
        <taxon>Saccotheciaceae</taxon>
        <taxon>Aureobasidium</taxon>
    </lineage>
</organism>
<dbReference type="InterPro" id="IPR006085">
    <property type="entry name" value="XPG_DNA_repair_N"/>
</dbReference>
<dbReference type="CDD" id="cd09870">
    <property type="entry name" value="PIN_YEN1"/>
    <property type="match status" value="1"/>
</dbReference>
<name>A0A9P8ENT0_AURME</name>
<dbReference type="Pfam" id="PF00752">
    <property type="entry name" value="XPG_N"/>
    <property type="match status" value="1"/>
</dbReference>
<evidence type="ECO:0000259" key="4">
    <source>
        <dbReference type="SMART" id="SM00484"/>
    </source>
</evidence>
<dbReference type="SMART" id="SM00484">
    <property type="entry name" value="XPGI"/>
    <property type="match status" value="1"/>
</dbReference>
<dbReference type="PANTHER" id="PTHR11081">
    <property type="entry name" value="FLAP ENDONUCLEASE FAMILY MEMBER"/>
    <property type="match status" value="1"/>
</dbReference>
<dbReference type="InterPro" id="IPR029060">
    <property type="entry name" value="PIN-like_dom_sf"/>
</dbReference>
<feature type="region of interest" description="Disordered" evidence="3">
    <location>
        <begin position="963"/>
        <end position="1063"/>
    </location>
</feature>
<feature type="compositionally biased region" description="Polar residues" evidence="3">
    <location>
        <begin position="1185"/>
        <end position="1195"/>
    </location>
</feature>
<dbReference type="PANTHER" id="PTHR11081:SF62">
    <property type="entry name" value="XPG-I DOMAIN-CONTAINING PROTEIN"/>
    <property type="match status" value="1"/>
</dbReference>
<evidence type="ECO:0000256" key="1">
    <source>
        <dbReference type="ARBA" id="ARBA00022722"/>
    </source>
</evidence>
<proteinExistence type="predicted"/>
<feature type="region of interest" description="Disordered" evidence="3">
    <location>
        <begin position="1079"/>
        <end position="1195"/>
    </location>
</feature>
<feature type="compositionally biased region" description="Polar residues" evidence="3">
    <location>
        <begin position="1148"/>
        <end position="1157"/>
    </location>
</feature>
<feature type="compositionally biased region" description="Polar residues" evidence="3">
    <location>
        <begin position="1"/>
        <end position="15"/>
    </location>
</feature>
<feature type="compositionally biased region" description="Polar residues" evidence="3">
    <location>
        <begin position="1080"/>
        <end position="1096"/>
    </location>
</feature>
<comment type="caution">
    <text evidence="6">The sequence shown here is derived from an EMBL/GenBank/DDBJ whole genome shotgun (WGS) entry which is preliminary data.</text>
</comment>
<feature type="compositionally biased region" description="Polar residues" evidence="3">
    <location>
        <begin position="1108"/>
        <end position="1118"/>
    </location>
</feature>
<dbReference type="InterPro" id="IPR006086">
    <property type="entry name" value="XPG-I_dom"/>
</dbReference>
<keyword evidence="1" id="KW-0540">Nuclease</keyword>
<dbReference type="InterPro" id="IPR056632">
    <property type="entry name" value="DUF7730"/>
</dbReference>
<sequence length="1288" mass="143195">MALTATAASEQSAGKHNSKKSDQSPVAAPMTEGSSSHAGAPTIYPAITMSSKKAVAQTQCPLFLLPTEVRLMIYKHVLETGVVYKDTGARIHTVGAPESKHYFALLKTCRAIHDESDSLVIPDYVLRFPSPTAYATFLCGDLNSPRFLAQNYDRLVQADVQVQVVATTESLSYNPLKILLKNAEQYFDPLFVVEEDGYDTNEASSMARSRWAQLVFNRTFYNYERRYEWPSGNAFFLLTRHRTSHISTQDGFEEEKAGLRHRQAALIQTPMPKSSSIGAGAPITRPAETKAPAQPQCRFFLLPLELRNMIYNYVFDTGAVGKEKHSRVYIIGYRRQQRIQNVAVRNNNFRLVNFGHHHFALLKTCRAIHAECKPFFDSKVVYRFTSPHAVAGFLCGGNLGLPQFSFRNLDVLDKAVKVQVMIDPAQHDSAYFYYGFDIVLESLNGLRLTDEPRSLEEVHAVDDEAESNPLESPANGPQTPQKPIHLLAPVIVIQQATPTTPKPVNYPTAATSGASTIRLVSQYLEIPTKAGHDIRRNMGIPGLWDILGEGEIKSLAQLSTDHFQRYKRPLRVAIDEAGWRFHNLNDARVHAIRQKVPEANPIEKAILWRVLKLMRMNIQPIFVFDGPSRPWKRGGVAGRIDWKKIDLLRKMLNMLKIPHHRAPAEAEAECARLNELGIVDAVWTDDGDALMFGAKALIKEHREGSGNAAKKSDTLVRIYRADVIEQKHRINRQGLILFALLSGGDYDTKGLPGCGPTAALEAAQFDNGRLGKILCETPLRQLHCFTESLREYFQMPGSRSVYVPPGYPRDLHVKNYREPKVSTPEQANDLRGLKNGWYVAIDEAKLRPFLLHMFNFSAKEYLKHILPILLTKELVQTTPETVDKNLVFELQMVQKRGRDHNADCLERQVTFNPRTCTELNLWKQPDNEDWAEGFDPTAPVEVELLEYILVNALGEAEMQKLKQLASQPKSTKRKATDTEPELDSQTSVQSADGTAKPAPKKQKKNMAGGENGTSSTSSPRTASKPTTKRKPTKRHGKAIELNKEAEPAEPEVPTPPVKKGFQLPRALVRNPFMLSEIASRGSQDTLSRSASCQSFDSMVDTPRRVSDVSDSQIPSRSTRGAFKEQTSVPSLSSQVPSSSQLDGEAISWLSSQSQTTTFHEDTLSPRPNPIPVSSSSKTHPPIEPTTFQQPPSRRSQVVIDLGSDDEDTSLASIPSSAPLAHAPMPSATIVHTRVSSVAAVHTPVPSARTTHAAAPISPPLKSRQDIAAARLKHFEKKAPETIDLTLDD</sequence>
<feature type="region of interest" description="Disordered" evidence="3">
    <location>
        <begin position="1"/>
        <end position="38"/>
    </location>
</feature>